<organism evidence="6 7">
    <name type="scientific">Stylonychia lemnae</name>
    <name type="common">Ciliate</name>
    <dbReference type="NCBI Taxonomy" id="5949"/>
    <lineage>
        <taxon>Eukaryota</taxon>
        <taxon>Sar</taxon>
        <taxon>Alveolata</taxon>
        <taxon>Ciliophora</taxon>
        <taxon>Intramacronucleata</taxon>
        <taxon>Spirotrichea</taxon>
        <taxon>Stichotrichia</taxon>
        <taxon>Sporadotrichida</taxon>
        <taxon>Oxytrichidae</taxon>
        <taxon>Stylonychinae</taxon>
        <taxon>Stylonychia</taxon>
    </lineage>
</organism>
<dbReference type="HAMAP" id="MF_00371">
    <property type="entry name" value="Ribosomal_eS27"/>
    <property type="match status" value="1"/>
</dbReference>
<comment type="similarity">
    <text evidence="1 5">Belongs to the eukaryotic ribosomal protein eS27 family.</text>
</comment>
<dbReference type="GO" id="GO:0003735">
    <property type="term" value="F:structural constituent of ribosome"/>
    <property type="evidence" value="ECO:0007669"/>
    <property type="project" value="InterPro"/>
</dbReference>
<dbReference type="InParanoid" id="A0A078B2F9"/>
<dbReference type="SUPFAM" id="SSF57829">
    <property type="entry name" value="Zn-binding ribosomal proteins"/>
    <property type="match status" value="1"/>
</dbReference>
<dbReference type="Proteomes" id="UP000039865">
    <property type="component" value="Unassembled WGS sequence"/>
</dbReference>
<dbReference type="GO" id="GO:0008270">
    <property type="term" value="F:zinc ion binding"/>
    <property type="evidence" value="ECO:0007669"/>
    <property type="project" value="UniProtKB-KW"/>
</dbReference>
<evidence type="ECO:0000313" key="6">
    <source>
        <dbReference type="EMBL" id="CDW87668.1"/>
    </source>
</evidence>
<dbReference type="InterPro" id="IPR011332">
    <property type="entry name" value="Ribosomal_zn-bd"/>
</dbReference>
<dbReference type="GO" id="GO:0006412">
    <property type="term" value="P:translation"/>
    <property type="evidence" value="ECO:0007669"/>
    <property type="project" value="InterPro"/>
</dbReference>
<evidence type="ECO:0000256" key="1">
    <source>
        <dbReference type="ARBA" id="ARBA00010919"/>
    </source>
</evidence>
<dbReference type="AlphaFoldDB" id="A0A078B2F9"/>
<keyword evidence="2 5" id="KW-0862">Zinc</keyword>
<keyword evidence="5" id="KW-0479">Metal-binding</keyword>
<comment type="cofactor">
    <cofactor evidence="5">
        <name>Zn(2+)</name>
        <dbReference type="ChEBI" id="CHEBI:29105"/>
    </cofactor>
    <text evidence="5">Binds 1 zinc ion per subunit.</text>
</comment>
<evidence type="ECO:0000256" key="3">
    <source>
        <dbReference type="ARBA" id="ARBA00022980"/>
    </source>
</evidence>
<keyword evidence="3 5" id="KW-0689">Ribosomal protein</keyword>
<name>A0A078B2F9_STYLE</name>
<evidence type="ECO:0000313" key="7">
    <source>
        <dbReference type="Proteomes" id="UP000039865"/>
    </source>
</evidence>
<dbReference type="GO" id="GO:1990904">
    <property type="term" value="C:ribonucleoprotein complex"/>
    <property type="evidence" value="ECO:0007669"/>
    <property type="project" value="UniProtKB-KW"/>
</dbReference>
<dbReference type="SUPFAM" id="SSF143503">
    <property type="entry name" value="PUG domain-like"/>
    <property type="match status" value="1"/>
</dbReference>
<protein>
    <recommendedName>
        <fullName evidence="5">40S ribosomal protein S27</fullName>
    </recommendedName>
</protein>
<dbReference type="Pfam" id="PF01667">
    <property type="entry name" value="Ribosomal_S27e"/>
    <property type="match status" value="1"/>
</dbReference>
<keyword evidence="7" id="KW-1185">Reference proteome</keyword>
<dbReference type="InterPro" id="IPR023407">
    <property type="entry name" value="Ribosomal_eS27_Zn-bd_dom_sf"/>
</dbReference>
<dbReference type="GO" id="GO:0005840">
    <property type="term" value="C:ribosome"/>
    <property type="evidence" value="ECO:0007669"/>
    <property type="project" value="UniProtKB-KW"/>
</dbReference>
<dbReference type="FunFam" id="2.20.25.100:FF:000001">
    <property type="entry name" value="40S ribosomal protein S27"/>
    <property type="match status" value="1"/>
</dbReference>
<dbReference type="Gene3D" id="2.20.25.100">
    <property type="entry name" value="Zn-binding ribosomal proteins"/>
    <property type="match status" value="1"/>
</dbReference>
<evidence type="ECO:0000256" key="4">
    <source>
        <dbReference type="ARBA" id="ARBA00023274"/>
    </source>
</evidence>
<accession>A0A078B2F9</accession>
<dbReference type="PANTHER" id="PTHR11594">
    <property type="entry name" value="40S RIBOSOMAL PROTEIN S27"/>
    <property type="match status" value="1"/>
</dbReference>
<dbReference type="InterPro" id="IPR000592">
    <property type="entry name" value="Ribosomal_eS27"/>
</dbReference>
<proteinExistence type="inferred from homology"/>
<keyword evidence="4 5" id="KW-0687">Ribonucleoprotein</keyword>
<evidence type="ECO:0000256" key="2">
    <source>
        <dbReference type="ARBA" id="ARBA00022833"/>
    </source>
</evidence>
<dbReference type="EMBL" id="CCKQ01015823">
    <property type="protein sequence ID" value="CDW87668.1"/>
    <property type="molecule type" value="Genomic_DNA"/>
</dbReference>
<sequence>MNETPQPIQNQSQIIKIKKQLQQQLKSSQAPLSDKLKDSLQKVNQKGQFQCKFVGMHFIHNYLMFVREKVISEKSQLILFDLRPKAIIQEVRIMKTEHLDLAEQLKNQESLQAFKNKVHFRHVFIIGQNEQFETEQFSELLQKIVELEMKPFCLFMHRFKKEILEYEFPYLMLQNQEKRKLNLYPQIVLKCKDIGLEKQKQKFQLLMGKSQLINAVQLNEMQISKALIIDDDEPSLNKHVQENLKGISIDRTSQEIRNLINCSQKETLRGESYKKLYLELAKKASSYIQKAVSGDYRIAILASAFTIVKERRISVKIIDSKRNLYRRSQLTRRHFLKEYLRRFFYSIIQMDELIKSLHIETLKKPEKLTDALSLFTTLIRNINDNPTDEKFRQFKKNTMDIDLLNVDPVQEEKSHKLKRLVQSPNSYFMDVKCPQCYNITTIFSHAQTAVACNGCAFVLCAPTGGKCKLSLGTAWRRKGD</sequence>
<reference evidence="6 7" key="1">
    <citation type="submission" date="2014-06" db="EMBL/GenBank/DDBJ databases">
        <authorList>
            <person name="Swart Estienne"/>
        </authorList>
    </citation>
    <scope>NUCLEOTIDE SEQUENCE [LARGE SCALE GENOMIC DNA]</scope>
    <source>
        <strain evidence="6 7">130c</strain>
    </source>
</reference>
<dbReference type="OrthoDB" id="301603at2759"/>
<gene>
    <name evidence="6" type="primary">Contig14907.g731</name>
    <name evidence="6" type="ORF">STYLEM_16778</name>
</gene>
<keyword evidence="5" id="KW-0863">Zinc-finger</keyword>
<dbReference type="InterPro" id="IPR036339">
    <property type="entry name" value="PUB-like_dom_sf"/>
</dbReference>
<dbReference type="PROSITE" id="PS01168">
    <property type="entry name" value="RIBOSOMAL_S27E"/>
    <property type="match status" value="1"/>
</dbReference>
<evidence type="ECO:0000256" key="5">
    <source>
        <dbReference type="RuleBase" id="RU000671"/>
    </source>
</evidence>